<comment type="caution">
    <text evidence="1">The sequence shown here is derived from an EMBL/GenBank/DDBJ whole genome shotgun (WGS) entry which is preliminary data.</text>
</comment>
<name>A0ABQ4PDM1_9GAMM</name>
<evidence type="ECO:0000313" key="2">
    <source>
        <dbReference type="Proteomes" id="UP000887104"/>
    </source>
</evidence>
<proteinExistence type="predicted"/>
<sequence length="62" mass="6995">MFGLLFQARAIKIHSQGIFIIDSGANGDYFLRDVFTRALNIARKIQGIGRYLNGRAAIKLRK</sequence>
<dbReference type="Proteomes" id="UP000887104">
    <property type="component" value="Unassembled WGS sequence"/>
</dbReference>
<gene>
    <name evidence="1" type="ORF">TUM4438_19150</name>
</gene>
<protein>
    <submittedName>
        <fullName evidence="1">Uncharacterized protein</fullName>
    </submittedName>
</protein>
<keyword evidence="2" id="KW-1185">Reference proteome</keyword>
<organism evidence="1 2">
    <name type="scientific">Shewanella sairae</name>
    <dbReference type="NCBI Taxonomy" id="190310"/>
    <lineage>
        <taxon>Bacteria</taxon>
        <taxon>Pseudomonadati</taxon>
        <taxon>Pseudomonadota</taxon>
        <taxon>Gammaproteobacteria</taxon>
        <taxon>Alteromonadales</taxon>
        <taxon>Shewanellaceae</taxon>
        <taxon>Shewanella</taxon>
    </lineage>
</organism>
<reference evidence="1" key="1">
    <citation type="submission" date="2021-05" db="EMBL/GenBank/DDBJ databases">
        <title>Molecular characterization for Shewanella algae harboring chromosomal blaOXA-55-like strains isolated from clinical and environment sample.</title>
        <authorList>
            <person name="Ohama Y."/>
            <person name="Aoki K."/>
            <person name="Harada S."/>
            <person name="Moriya K."/>
            <person name="Ishii Y."/>
            <person name="Tateda K."/>
        </authorList>
    </citation>
    <scope>NUCLEOTIDE SEQUENCE</scope>
    <source>
        <strain evidence="1">JCM 11563</strain>
    </source>
</reference>
<accession>A0ABQ4PDM1</accession>
<evidence type="ECO:0000313" key="1">
    <source>
        <dbReference type="EMBL" id="GIU45509.1"/>
    </source>
</evidence>
<dbReference type="EMBL" id="BPEY01000029">
    <property type="protein sequence ID" value="GIU45509.1"/>
    <property type="molecule type" value="Genomic_DNA"/>
</dbReference>